<accession>A0ABX8MI26</accession>
<dbReference type="Proteomes" id="UP000693952">
    <property type="component" value="Chromosome"/>
</dbReference>
<reference evidence="1" key="1">
    <citation type="submission" date="2021-06" db="EMBL/GenBank/DDBJ databases">
        <title>Updating the genus Pseudomonas: Description of 43 new species and partition of the Pseudomonas putida group.</title>
        <authorList>
            <person name="Girard L."/>
            <person name="Lood C."/>
            <person name="Vandamme P."/>
            <person name="Rokni-Zadeh H."/>
            <person name="van Noort V."/>
            <person name="Hofte M."/>
            <person name="Lavigne R."/>
            <person name="De Mot R."/>
        </authorList>
    </citation>
    <scope>NUCLEOTIDE SEQUENCE</scope>
    <source>
        <strain evidence="1">CMR12a</strain>
    </source>
</reference>
<name>A0ABX8MI26_9PSED</name>
<protein>
    <submittedName>
        <fullName evidence="1">Uncharacterized protein</fullName>
    </submittedName>
</protein>
<proteinExistence type="predicted"/>
<dbReference type="RefSeq" id="WP_124346903.1">
    <property type="nucleotide sequence ID" value="NZ_CP027706.1"/>
</dbReference>
<dbReference type="EMBL" id="CP077074">
    <property type="protein sequence ID" value="QXH37873.1"/>
    <property type="molecule type" value="Genomic_DNA"/>
</dbReference>
<evidence type="ECO:0000313" key="2">
    <source>
        <dbReference type="Proteomes" id="UP000693952"/>
    </source>
</evidence>
<evidence type="ECO:0000313" key="1">
    <source>
        <dbReference type="EMBL" id="QXH37873.1"/>
    </source>
</evidence>
<sequence>MNPLFSNLSEQTLSNVEEELSNNDSATKEELVDFFIEELGLSLEQAEAAVELRSQYLIQIFHQGQGPLRQTTATAFDPSTGTFR</sequence>
<keyword evidence="2" id="KW-1185">Reference proteome</keyword>
<organism evidence="1 2">
    <name type="scientific">Pseudomonas sessilinigenes</name>
    <dbReference type="NCBI Taxonomy" id="658629"/>
    <lineage>
        <taxon>Bacteria</taxon>
        <taxon>Pseudomonadati</taxon>
        <taxon>Pseudomonadota</taxon>
        <taxon>Gammaproteobacteria</taxon>
        <taxon>Pseudomonadales</taxon>
        <taxon>Pseudomonadaceae</taxon>
        <taxon>Pseudomonas</taxon>
    </lineage>
</organism>
<gene>
    <name evidence="1" type="ORF">KSS89_16395</name>
</gene>